<evidence type="ECO:0000313" key="11">
    <source>
        <dbReference type="EMBL" id="QEL56674.1"/>
    </source>
</evidence>
<comment type="subunit">
    <text evidence="4">Homodimer.</text>
</comment>
<keyword evidence="7 11" id="KW-0560">Oxidoreductase</keyword>
<evidence type="ECO:0000313" key="12">
    <source>
        <dbReference type="Proteomes" id="UP000322079"/>
    </source>
</evidence>
<dbReference type="PANTHER" id="PTHR20883:SF48">
    <property type="entry name" value="ECTOINE DIOXYGENASE"/>
    <property type="match status" value="1"/>
</dbReference>
<evidence type="ECO:0000256" key="3">
    <source>
        <dbReference type="ARBA" id="ARBA00007851"/>
    </source>
</evidence>
<dbReference type="AlphaFoldDB" id="A0A5C1DJ10"/>
<comment type="catalytic activity">
    <reaction evidence="9">
        <text>L-ectoine + 2-oxoglutarate + O2 = 5-hydroxyectoine + succinate + CO2</text>
        <dbReference type="Rhea" id="RHEA:45740"/>
        <dbReference type="ChEBI" id="CHEBI:15379"/>
        <dbReference type="ChEBI" id="CHEBI:16526"/>
        <dbReference type="ChEBI" id="CHEBI:16810"/>
        <dbReference type="ChEBI" id="CHEBI:30031"/>
        <dbReference type="ChEBI" id="CHEBI:58515"/>
        <dbReference type="ChEBI" id="CHEBI:85413"/>
        <dbReference type="EC" id="1.14.11.55"/>
    </reaction>
</comment>
<dbReference type="InterPro" id="IPR012774">
    <property type="entry name" value="EctD"/>
</dbReference>
<organism evidence="11 12">
    <name type="scientific">Chromobacterium paludis</name>
    <dbReference type="NCBI Taxonomy" id="2605945"/>
    <lineage>
        <taxon>Bacteria</taxon>
        <taxon>Pseudomonadati</taxon>
        <taxon>Pseudomonadota</taxon>
        <taxon>Betaproteobacteria</taxon>
        <taxon>Neisseriales</taxon>
        <taxon>Chromobacteriaceae</taxon>
        <taxon>Chromobacterium</taxon>
    </lineage>
</organism>
<keyword evidence="6" id="KW-0223">Dioxygenase</keyword>
<dbReference type="InterPro" id="IPR008775">
    <property type="entry name" value="Phytyl_CoA_dOase-like"/>
</dbReference>
<dbReference type="EMBL" id="CP043473">
    <property type="protein sequence ID" value="QEL56674.1"/>
    <property type="molecule type" value="Genomic_DNA"/>
</dbReference>
<evidence type="ECO:0000256" key="1">
    <source>
        <dbReference type="ARBA" id="ARBA00001954"/>
    </source>
</evidence>
<reference evidence="11 12" key="1">
    <citation type="submission" date="2019-08" db="EMBL/GenBank/DDBJ databases">
        <title>Chromobacterium paludis, a novel bacterium isolated from a Maryland marsh pond.</title>
        <authorList>
            <person name="Blackburn M.B."/>
            <person name="Gundersen-Rindal D.E."/>
        </authorList>
    </citation>
    <scope>NUCLEOTIDE SEQUENCE [LARGE SCALE GENOMIC DNA]</scope>
    <source>
        <strain evidence="12">IIBBL 257-1</strain>
    </source>
</reference>
<name>A0A5C1DJ10_9NEIS</name>
<dbReference type="Gene3D" id="2.60.120.620">
    <property type="entry name" value="q2cbj1_9rhob like domain"/>
    <property type="match status" value="1"/>
</dbReference>
<comment type="function">
    <text evidence="2">Involved in the biosynthesis of 5-hydroxyectoine, called compatible solute, which helps organisms to survive extreme osmotic stress by acting as a highly soluble organic osmolyte. Catalyzes the 2-oxoglutarate-dependent selective hydroxylation of L-ectoine to yield (4S,5S)-5-hydroxyectoine.</text>
</comment>
<evidence type="ECO:0000256" key="5">
    <source>
        <dbReference type="ARBA" id="ARBA00022723"/>
    </source>
</evidence>
<sequence>MRIHYPTRTAAEPAILKRLDPVCWPDAPVCALTAEQKDSFERDGFLLLPGLFRDIEIQQMQAEMQRLLSDRDLARRPEVIREAGSQAVRSVFAAHKLSPLFSRLVSDRRLIDVARDLLADEVYIHQSRANFKPGFHGKDFYWHSDFETWHAEDGMPRMRAVSCSILLADNSRFNGPLFLVPGSHKDFISCVGATPDEHYKDSLVAQNIGVPDPLSLRFLVDKGGLASAEGQAGAVLFFDCNTMHGSASNISPYPRSNLFFVYNSVSNQLQQPFYASHSRPEYIAARDGVKPLPVLDNAFA</sequence>
<dbReference type="PANTHER" id="PTHR20883">
    <property type="entry name" value="PHYTANOYL-COA DIOXYGENASE DOMAIN CONTAINING 1"/>
    <property type="match status" value="1"/>
</dbReference>
<evidence type="ECO:0000256" key="4">
    <source>
        <dbReference type="ARBA" id="ARBA00011738"/>
    </source>
</evidence>
<dbReference type="RefSeq" id="WP_149297554.1">
    <property type="nucleotide sequence ID" value="NZ_CP043473.1"/>
</dbReference>
<dbReference type="Pfam" id="PF05721">
    <property type="entry name" value="PhyH"/>
    <property type="match status" value="1"/>
</dbReference>
<dbReference type="KEGG" id="chrm:FYK34_14440"/>
<dbReference type="SUPFAM" id="SSF51197">
    <property type="entry name" value="Clavaminate synthase-like"/>
    <property type="match status" value="1"/>
</dbReference>
<keyword evidence="5" id="KW-0479">Metal-binding</keyword>
<dbReference type="Proteomes" id="UP000322079">
    <property type="component" value="Chromosome"/>
</dbReference>
<keyword evidence="8" id="KW-0408">Iron</keyword>
<evidence type="ECO:0000256" key="6">
    <source>
        <dbReference type="ARBA" id="ARBA00022964"/>
    </source>
</evidence>
<proteinExistence type="inferred from homology"/>
<evidence type="ECO:0000256" key="7">
    <source>
        <dbReference type="ARBA" id="ARBA00023002"/>
    </source>
</evidence>
<comment type="cofactor">
    <cofactor evidence="1">
        <name>Fe(2+)</name>
        <dbReference type="ChEBI" id="CHEBI:29033"/>
    </cofactor>
</comment>
<dbReference type="NCBIfam" id="TIGR02408">
    <property type="entry name" value="ectoine_ThpD"/>
    <property type="match status" value="1"/>
</dbReference>
<evidence type="ECO:0000256" key="8">
    <source>
        <dbReference type="ARBA" id="ARBA00023004"/>
    </source>
</evidence>
<comment type="similarity">
    <text evidence="3">Belongs to the PhyH family. EctD subfamily.</text>
</comment>
<evidence type="ECO:0000256" key="9">
    <source>
        <dbReference type="ARBA" id="ARBA00049228"/>
    </source>
</evidence>
<dbReference type="EC" id="1.14.11.55" evidence="10"/>
<gene>
    <name evidence="11" type="primary">thpD</name>
    <name evidence="11" type="ORF">FYK34_14440</name>
</gene>
<accession>A0A5C1DJ10</accession>
<evidence type="ECO:0000256" key="2">
    <source>
        <dbReference type="ARBA" id="ARBA00004063"/>
    </source>
</evidence>
<protein>
    <recommendedName>
        <fullName evidence="10">Ectoine hydroxylase</fullName>
        <ecNumber evidence="10">1.14.11.55</ecNumber>
    </recommendedName>
</protein>
<dbReference type="GO" id="GO:0016706">
    <property type="term" value="F:2-oxoglutarate-dependent dioxygenase activity"/>
    <property type="evidence" value="ECO:0007669"/>
    <property type="project" value="InterPro"/>
</dbReference>
<keyword evidence="12" id="KW-1185">Reference proteome</keyword>
<evidence type="ECO:0000256" key="10">
    <source>
        <dbReference type="NCBIfam" id="TIGR02408"/>
    </source>
</evidence>
<dbReference type="GO" id="GO:0005506">
    <property type="term" value="F:iron ion binding"/>
    <property type="evidence" value="ECO:0007669"/>
    <property type="project" value="UniProtKB-ARBA"/>
</dbReference>